<evidence type="ECO:0000313" key="2">
    <source>
        <dbReference type="Proteomes" id="UP000011135"/>
    </source>
</evidence>
<reference evidence="1 2" key="1">
    <citation type="submission" date="2012-12" db="EMBL/GenBank/DDBJ databases">
        <title>Genome assembly of Fulvivirga imtechensis AK7.</title>
        <authorList>
            <person name="Nupur N."/>
            <person name="Khatri I."/>
            <person name="Kumar R."/>
            <person name="Subramanian S."/>
            <person name="Pinnaka A."/>
        </authorList>
    </citation>
    <scope>NUCLEOTIDE SEQUENCE [LARGE SCALE GENOMIC DNA]</scope>
    <source>
        <strain evidence="1 2">AK7</strain>
    </source>
</reference>
<comment type="caution">
    <text evidence="1">The sequence shown here is derived from an EMBL/GenBank/DDBJ whole genome shotgun (WGS) entry which is preliminary data.</text>
</comment>
<proteinExistence type="predicted"/>
<dbReference type="Proteomes" id="UP000011135">
    <property type="component" value="Unassembled WGS sequence"/>
</dbReference>
<dbReference type="EMBL" id="AMZN01000133">
    <property type="protein sequence ID" value="ELR68197.1"/>
    <property type="molecule type" value="Genomic_DNA"/>
</dbReference>
<name>L8JLC4_9BACT</name>
<evidence type="ECO:0000313" key="1">
    <source>
        <dbReference type="EMBL" id="ELR68197.1"/>
    </source>
</evidence>
<dbReference type="AlphaFoldDB" id="L8JLC4"/>
<protein>
    <submittedName>
        <fullName evidence="1">Uncharacterized protein</fullName>
    </submittedName>
</protein>
<accession>L8JLC4</accession>
<sequence>MIPADFKKNNFGEMLLYNLREVYSDYKSDGSANRKRYELRDVFKINSLRKDIGSADHATFKIAGSDVSIIVVLKEDINGNYLTSGENQFTGTKPDFSHIKYPNRYVFSMKVEGITFSITTPINQGAVNAAQTHLNNMARFIYSMPTPGFNLSLANPYGN</sequence>
<organism evidence="1 2">
    <name type="scientific">Fulvivirga imtechensis AK7</name>
    <dbReference type="NCBI Taxonomy" id="1237149"/>
    <lineage>
        <taxon>Bacteria</taxon>
        <taxon>Pseudomonadati</taxon>
        <taxon>Bacteroidota</taxon>
        <taxon>Cytophagia</taxon>
        <taxon>Cytophagales</taxon>
        <taxon>Fulvivirgaceae</taxon>
        <taxon>Fulvivirga</taxon>
    </lineage>
</organism>
<gene>
    <name evidence="1" type="ORF">C900_00672</name>
</gene>
<keyword evidence="2" id="KW-1185">Reference proteome</keyword>